<dbReference type="RefSeq" id="XP_001553134.2">
    <property type="nucleotide sequence ID" value="XM_001553084.2"/>
</dbReference>
<reference evidence="3 4" key="3">
    <citation type="journal article" date="2017" name="Mol. Plant Pathol.">
        <title>A gapless genome sequence of the fungus Botrytis cinerea.</title>
        <authorList>
            <person name="Van Kan J.A."/>
            <person name="Stassen J.H."/>
            <person name="Mosbach A."/>
            <person name="Van Der Lee T.A."/>
            <person name="Faino L."/>
            <person name="Farmer A.D."/>
            <person name="Papasotiriou D.G."/>
            <person name="Zhou S."/>
            <person name="Seidl M.F."/>
            <person name="Cottam E."/>
            <person name="Edel D."/>
            <person name="Hahn M."/>
            <person name="Schwartz D.C."/>
            <person name="Dietrich R.A."/>
            <person name="Widdison S."/>
            <person name="Scalliet G."/>
        </authorList>
    </citation>
    <scope>NUCLEOTIDE SEQUENCE [LARGE SCALE GENOMIC DNA]</scope>
    <source>
        <strain evidence="3 4">B05.10</strain>
    </source>
</reference>
<dbReference type="OrthoDB" id="3358048at2759"/>
<name>A0A384K2J2_BOTFB</name>
<evidence type="ECO:0000256" key="1">
    <source>
        <dbReference type="SAM" id="MobiDB-lite"/>
    </source>
</evidence>
<keyword evidence="2" id="KW-0472">Membrane</keyword>
<keyword evidence="2" id="KW-1133">Transmembrane helix</keyword>
<feature type="compositionally biased region" description="Acidic residues" evidence="1">
    <location>
        <begin position="18"/>
        <end position="31"/>
    </location>
</feature>
<dbReference type="Proteomes" id="UP000001798">
    <property type="component" value="Chromosome 14"/>
</dbReference>
<keyword evidence="4" id="KW-1185">Reference proteome</keyword>
<dbReference type="VEuPathDB" id="FungiDB:Bcin14g02140"/>
<dbReference type="EMBL" id="CP009818">
    <property type="protein sequence ID" value="ATZ57028.1"/>
    <property type="molecule type" value="Genomic_DNA"/>
</dbReference>
<evidence type="ECO:0000256" key="2">
    <source>
        <dbReference type="SAM" id="Phobius"/>
    </source>
</evidence>
<gene>
    <name evidence="3" type="ORF">BCIN_14g02140</name>
</gene>
<evidence type="ECO:0000313" key="3">
    <source>
        <dbReference type="EMBL" id="ATZ57028.1"/>
    </source>
</evidence>
<feature type="transmembrane region" description="Helical" evidence="2">
    <location>
        <begin position="137"/>
        <end position="156"/>
    </location>
</feature>
<organism evidence="3 4">
    <name type="scientific">Botryotinia fuckeliana (strain B05.10)</name>
    <name type="common">Noble rot fungus</name>
    <name type="synonym">Botrytis cinerea</name>
    <dbReference type="NCBI Taxonomy" id="332648"/>
    <lineage>
        <taxon>Eukaryota</taxon>
        <taxon>Fungi</taxon>
        <taxon>Dikarya</taxon>
        <taxon>Ascomycota</taxon>
        <taxon>Pezizomycotina</taxon>
        <taxon>Leotiomycetes</taxon>
        <taxon>Helotiales</taxon>
        <taxon>Sclerotiniaceae</taxon>
        <taxon>Botrytis</taxon>
    </lineage>
</organism>
<reference evidence="3 4" key="1">
    <citation type="journal article" date="2011" name="PLoS Genet.">
        <title>Genomic analysis of the necrotrophic fungal pathogens Sclerotinia sclerotiorum and Botrytis cinerea.</title>
        <authorList>
            <person name="Amselem J."/>
            <person name="Cuomo C.A."/>
            <person name="van Kan J.A."/>
            <person name="Viaud M."/>
            <person name="Benito E.P."/>
            <person name="Couloux A."/>
            <person name="Coutinho P.M."/>
            <person name="de Vries R.P."/>
            <person name="Dyer P.S."/>
            <person name="Fillinger S."/>
            <person name="Fournier E."/>
            <person name="Gout L."/>
            <person name="Hahn M."/>
            <person name="Kohn L."/>
            <person name="Lapalu N."/>
            <person name="Plummer K.M."/>
            <person name="Pradier J.M."/>
            <person name="Quevillon E."/>
            <person name="Sharon A."/>
            <person name="Simon A."/>
            <person name="ten Have A."/>
            <person name="Tudzynski B."/>
            <person name="Tudzynski P."/>
            <person name="Wincker P."/>
            <person name="Andrew M."/>
            <person name="Anthouard V."/>
            <person name="Beever R.E."/>
            <person name="Beffa R."/>
            <person name="Benoit I."/>
            <person name="Bouzid O."/>
            <person name="Brault B."/>
            <person name="Chen Z."/>
            <person name="Choquer M."/>
            <person name="Collemare J."/>
            <person name="Cotton P."/>
            <person name="Danchin E.G."/>
            <person name="Da Silva C."/>
            <person name="Gautier A."/>
            <person name="Giraud C."/>
            <person name="Giraud T."/>
            <person name="Gonzalez C."/>
            <person name="Grossetete S."/>
            <person name="Guldener U."/>
            <person name="Henrissat B."/>
            <person name="Howlett B.J."/>
            <person name="Kodira C."/>
            <person name="Kretschmer M."/>
            <person name="Lappartient A."/>
            <person name="Leroch M."/>
            <person name="Levis C."/>
            <person name="Mauceli E."/>
            <person name="Neuveglise C."/>
            <person name="Oeser B."/>
            <person name="Pearson M."/>
            <person name="Poulain J."/>
            <person name="Poussereau N."/>
            <person name="Quesneville H."/>
            <person name="Rascle C."/>
            <person name="Schumacher J."/>
            <person name="Segurens B."/>
            <person name="Sexton A."/>
            <person name="Silva E."/>
            <person name="Sirven C."/>
            <person name="Soanes D.M."/>
            <person name="Talbot N.J."/>
            <person name="Templeton M."/>
            <person name="Yandava C."/>
            <person name="Yarden O."/>
            <person name="Zeng Q."/>
            <person name="Rollins J.A."/>
            <person name="Lebrun M.H."/>
            <person name="Dickman M."/>
        </authorList>
    </citation>
    <scope>NUCLEOTIDE SEQUENCE [LARGE SCALE GENOMIC DNA]</scope>
    <source>
        <strain evidence="3 4">B05.10</strain>
    </source>
</reference>
<evidence type="ECO:0000313" key="4">
    <source>
        <dbReference type="Proteomes" id="UP000001798"/>
    </source>
</evidence>
<protein>
    <submittedName>
        <fullName evidence="3">Uncharacterized protein</fullName>
    </submittedName>
</protein>
<sequence>MEQTTSRLRKTFRYPTDNDSDDSSPEALDEEEQDNLIQHLATLHTKYNTIYTRFLLCLPLISIIPYLLTLFSPTTSLLSILSITSLLSTAFLIYSLPPEKTSIPLLDNINQRSKDSPRSKIGVLGATTVDDGPLQTYLPILNLVLSLILGVLGTIIKSKHQSKSRISNAETNIWWTGFEWLPLGIYAVVLLAKTVMGSVNPEEELGSLKYGYKGA</sequence>
<dbReference type="AlphaFoldDB" id="A0A384K2J2"/>
<feature type="transmembrane region" description="Helical" evidence="2">
    <location>
        <begin position="50"/>
        <end position="70"/>
    </location>
</feature>
<accession>A0A384K2J2</accession>
<proteinExistence type="predicted"/>
<dbReference type="GeneID" id="5433662"/>
<reference evidence="3 4" key="2">
    <citation type="journal article" date="2012" name="Eukaryot. Cell">
        <title>Genome update of Botrytis cinerea strains B05.10 and T4.</title>
        <authorList>
            <person name="Staats M."/>
            <person name="van Kan J.A."/>
        </authorList>
    </citation>
    <scope>NUCLEOTIDE SEQUENCE [LARGE SCALE GENOMIC DNA]</scope>
    <source>
        <strain evidence="3 4">B05.10</strain>
    </source>
</reference>
<dbReference type="KEGG" id="bfu:BCIN_14g02140"/>
<keyword evidence="2" id="KW-0812">Transmembrane</keyword>
<feature type="region of interest" description="Disordered" evidence="1">
    <location>
        <begin position="1"/>
        <end position="31"/>
    </location>
</feature>